<dbReference type="Gene3D" id="1.20.1270.50">
    <property type="entry name" value="Glycoside hydrolase family 38, central domain"/>
    <property type="match status" value="1"/>
</dbReference>
<dbReference type="InterPro" id="IPR000602">
    <property type="entry name" value="Glyco_hydro_38_N"/>
</dbReference>
<dbReference type="Pfam" id="PF09261">
    <property type="entry name" value="Alpha-mann_mid"/>
    <property type="match status" value="1"/>
</dbReference>
<dbReference type="Pfam" id="PF07748">
    <property type="entry name" value="Glyco_hydro_38C"/>
    <property type="match status" value="1"/>
</dbReference>
<dbReference type="GO" id="GO:0009313">
    <property type="term" value="P:oligosaccharide catabolic process"/>
    <property type="evidence" value="ECO:0007669"/>
    <property type="project" value="TreeGrafter"/>
</dbReference>
<evidence type="ECO:0000313" key="6">
    <source>
        <dbReference type="EMBL" id="CAE06782.1"/>
    </source>
</evidence>
<evidence type="ECO:0000259" key="5">
    <source>
        <dbReference type="SMART" id="SM00872"/>
    </source>
</evidence>
<dbReference type="Pfam" id="PF01074">
    <property type="entry name" value="Glyco_hydro_38N"/>
    <property type="match status" value="1"/>
</dbReference>
<dbReference type="InterPro" id="IPR015341">
    <property type="entry name" value="Glyco_hydro_38_cen"/>
</dbReference>
<gene>
    <name evidence="6" type="ordered locus">SYNW0267</name>
</gene>
<evidence type="ECO:0000313" key="7">
    <source>
        <dbReference type="Proteomes" id="UP000001422"/>
    </source>
</evidence>
<dbReference type="InterPro" id="IPR027291">
    <property type="entry name" value="Glyco_hydro_38_N_sf"/>
</dbReference>
<keyword evidence="3 6" id="KW-0378">Hydrolase</keyword>
<dbReference type="SUPFAM" id="SSF88713">
    <property type="entry name" value="Glycoside hydrolase/deacetylase"/>
    <property type="match status" value="1"/>
</dbReference>
<dbReference type="HOGENOM" id="CLU_003442_1_2_3"/>
<dbReference type="InterPro" id="IPR011330">
    <property type="entry name" value="Glyco_hydro/deAcase_b/a-brl"/>
</dbReference>
<dbReference type="EMBL" id="BX569689">
    <property type="protein sequence ID" value="CAE06782.1"/>
    <property type="molecule type" value="Genomic_DNA"/>
</dbReference>
<sequence>METDRRLCLRQHPMGHVSGTRGDTPLKATRTEWIETFRSRSRRDLRSGWRRSHALEREPFILESWGKNNRPDWAARGLLIWPRGRAWLRLEQTVVRPEAWPDASHHRARLCLSWWAESARLWVDGVLVHQGDLFDTACRWTLPEAFLAGHVHRIQLELCSPLHDDGALISSWLDLEPNRPGEDPAGVLLPEALLLHLEAGGDLPFGWEQMDPNSEAALKAVAQQLKAQPTPQGAVHWFGHAHLDLAWLWTVADTWQAAERTFRSALALMKRWPDLRFAHSTPALYAWMEHHRPELFSAICKASRAGRWEPINGPWVETDCVLVSTASLWQQFAIGQAYSREIFPEWRHHLAWLPDSFGFAAGLPAVAQATGVRWFCTHKLAWNASNSFPHRLFRWRSRGGGDVMSLMLPPIGRRGDPSDILKEQRRWQQCSGVSELLWIPGVGDHGGGPTEEMLEQMQLWDPEPSALPRQAGSLRQYLDRLEPMAGQLPVWRDELYLELHRGCATSRPDQKRHNRSLERLLRESDTVAALLAFAGRPSVGSDWRPLLFQQFHDILPGTSIPEVFDQAEPIWRRARRQARHQRDQGLRQLLGVDSGSGASSTWLWMGWQPLARWSPLLKLPHGAWHTDGAALPQQPSVQGGTWVQLPEQRGICSVALSDGPVDSGEIAPRHPVSVVQVSPEIWRVSNGLVEFECSPVGLLQLRDAQGVDQLSAPLCPCRYRDRGEFWDAWDIAAEYRRHPLELEPVGSVQLLESGPLVAQLVVTYRVGASRMRLDLRLKADCPWLELIVSVDWCQRHELLRLDIPLASAAVRLAADTSGGVIERPAHPQTPREQERWEVPAISWLASQAKAPGGGIAVLLDGPQGVDGATDRLGVSLLRGATWPDPSADQGQQRMRLALMPFQGSWAHAAVPQAAIAFREPGWHGPIAAGQHQTSMGTRCWLPAIPRWLCPIALRPDANGVVLQLLNPGASRCRWQPGAGWKVGRSVAADDWIELAPGELVELRLAQSS</sequence>
<dbReference type="SMART" id="SM00872">
    <property type="entry name" value="Alpha-mann_mid"/>
    <property type="match status" value="1"/>
</dbReference>
<dbReference type="CAZy" id="GH38">
    <property type="family name" value="Glycoside Hydrolase Family 38"/>
</dbReference>
<dbReference type="CDD" id="cd10789">
    <property type="entry name" value="GH38N_AMII_ER_cytosolic"/>
    <property type="match status" value="1"/>
</dbReference>
<dbReference type="InterPro" id="IPR037094">
    <property type="entry name" value="Glyco_hydro_38_cen_sf"/>
</dbReference>
<evidence type="ECO:0000256" key="3">
    <source>
        <dbReference type="ARBA" id="ARBA00022801"/>
    </source>
</evidence>
<comment type="similarity">
    <text evidence="1">Belongs to the glycosyl hydrolase 38 family.</text>
</comment>
<dbReference type="PANTHER" id="PTHR46017:SF1">
    <property type="entry name" value="ALPHA-MANNOSIDASE 2C1"/>
    <property type="match status" value="1"/>
</dbReference>
<dbReference type="InterPro" id="IPR011013">
    <property type="entry name" value="Gal_mutarotase_sf_dom"/>
</dbReference>
<dbReference type="SUPFAM" id="SSF74650">
    <property type="entry name" value="Galactose mutarotase-like"/>
    <property type="match status" value="1"/>
</dbReference>
<dbReference type="SUPFAM" id="SSF88688">
    <property type="entry name" value="Families 57/38 glycoside transferase middle domain"/>
    <property type="match status" value="1"/>
</dbReference>
<dbReference type="Gene3D" id="2.70.98.30">
    <property type="entry name" value="Golgi alpha-mannosidase II, domain 4"/>
    <property type="match status" value="1"/>
</dbReference>
<dbReference type="Proteomes" id="UP000001422">
    <property type="component" value="Chromosome"/>
</dbReference>
<name>Q7U9I9_PARMW</name>
<dbReference type="EC" id="3.2.1.24" evidence="6"/>
<protein>
    <submittedName>
        <fullName evidence="6">Possible alpha mannosidase</fullName>
        <ecNumber evidence="6">3.2.1.24</ecNumber>
    </submittedName>
</protein>
<dbReference type="GO" id="GO:0030246">
    <property type="term" value="F:carbohydrate binding"/>
    <property type="evidence" value="ECO:0007669"/>
    <property type="project" value="InterPro"/>
</dbReference>
<proteinExistence type="inferred from homology"/>
<dbReference type="STRING" id="84588.SYNW0267"/>
<dbReference type="KEGG" id="syw:SYNW0267"/>
<dbReference type="InterPro" id="IPR011682">
    <property type="entry name" value="Glyco_hydro_38_C"/>
</dbReference>
<dbReference type="GO" id="GO:0006013">
    <property type="term" value="P:mannose metabolic process"/>
    <property type="evidence" value="ECO:0007669"/>
    <property type="project" value="InterPro"/>
</dbReference>
<dbReference type="GO" id="GO:0004559">
    <property type="term" value="F:alpha-mannosidase activity"/>
    <property type="evidence" value="ECO:0007669"/>
    <property type="project" value="UniProtKB-EC"/>
</dbReference>
<keyword evidence="2" id="KW-0479">Metal-binding</keyword>
<dbReference type="PANTHER" id="PTHR46017">
    <property type="entry name" value="ALPHA-MANNOSIDASE 2C1"/>
    <property type="match status" value="1"/>
</dbReference>
<dbReference type="InterPro" id="IPR028995">
    <property type="entry name" value="Glyco_hydro_57/38_cen_sf"/>
</dbReference>
<evidence type="ECO:0000256" key="4">
    <source>
        <dbReference type="ARBA" id="ARBA00023295"/>
    </source>
</evidence>
<organism evidence="6 7">
    <name type="scientific">Parasynechococcus marenigrum (strain WH8102)</name>
    <dbReference type="NCBI Taxonomy" id="84588"/>
    <lineage>
        <taxon>Bacteria</taxon>
        <taxon>Bacillati</taxon>
        <taxon>Cyanobacteriota</taxon>
        <taxon>Cyanophyceae</taxon>
        <taxon>Synechococcales</taxon>
        <taxon>Prochlorococcaceae</taxon>
        <taxon>Parasynechococcus</taxon>
        <taxon>Parasynechococcus marenigrum</taxon>
    </lineage>
</organism>
<reference evidence="6 7" key="1">
    <citation type="journal article" date="2003" name="Nature">
        <title>The genome of a motile marine Synechococcus.</title>
        <authorList>
            <person name="Palenik B."/>
            <person name="Brahamsha B."/>
            <person name="Larimer F."/>
            <person name="Land M."/>
            <person name="Hauser L."/>
            <person name="Chain P."/>
            <person name="Lamerdin J."/>
            <person name="Regala W."/>
            <person name="Allen E.A."/>
            <person name="McCarren J."/>
            <person name="Paulsen I."/>
            <person name="Dufresne A."/>
            <person name="Partensky F."/>
            <person name="Webb E."/>
            <person name="Waterbury J."/>
        </authorList>
    </citation>
    <scope>NUCLEOTIDE SEQUENCE [LARGE SCALE GENOMIC DNA]</scope>
    <source>
        <strain evidence="6 7">WH8102</strain>
    </source>
</reference>
<keyword evidence="7" id="KW-1185">Reference proteome</keyword>
<keyword evidence="4 6" id="KW-0326">Glycosidase</keyword>
<accession>Q7U9I9</accession>
<dbReference type="AlphaFoldDB" id="Q7U9I9"/>
<dbReference type="eggNOG" id="COG0383">
    <property type="taxonomic scope" value="Bacteria"/>
</dbReference>
<dbReference type="Gene3D" id="3.20.110.10">
    <property type="entry name" value="Glycoside hydrolase 38, N terminal domain"/>
    <property type="match status" value="1"/>
</dbReference>
<feature type="domain" description="Glycoside hydrolase family 38 central" evidence="5">
    <location>
        <begin position="498"/>
        <end position="571"/>
    </location>
</feature>
<evidence type="ECO:0000256" key="2">
    <source>
        <dbReference type="ARBA" id="ARBA00022723"/>
    </source>
</evidence>
<evidence type="ECO:0000256" key="1">
    <source>
        <dbReference type="ARBA" id="ARBA00009792"/>
    </source>
</evidence>
<dbReference type="GO" id="GO:0046872">
    <property type="term" value="F:metal ion binding"/>
    <property type="evidence" value="ECO:0007669"/>
    <property type="project" value="UniProtKB-KW"/>
</dbReference>